<evidence type="ECO:0000313" key="7">
    <source>
        <dbReference type="EMBL" id="KFV61384.1"/>
    </source>
</evidence>
<evidence type="ECO:0000256" key="2">
    <source>
        <dbReference type="ARBA" id="ARBA00022737"/>
    </source>
</evidence>
<evidence type="ECO:0000256" key="3">
    <source>
        <dbReference type="ARBA" id="ARBA00022803"/>
    </source>
</evidence>
<dbReference type="Pfam" id="PF13176">
    <property type="entry name" value="TPR_7"/>
    <property type="match status" value="1"/>
</dbReference>
<keyword evidence="1" id="KW-0399">Innate immunity</keyword>
<accession>A0A093G3N0</accession>
<keyword evidence="4" id="KW-0391">Immunity</keyword>
<keyword evidence="8" id="KW-1185">Reference proteome</keyword>
<dbReference type="SUPFAM" id="SSF48452">
    <property type="entry name" value="TPR-like"/>
    <property type="match status" value="2"/>
</dbReference>
<feature type="repeat" description="TPR" evidence="6">
    <location>
        <begin position="426"/>
        <end position="459"/>
    </location>
</feature>
<dbReference type="PANTHER" id="PTHR10271">
    <property type="entry name" value="INTERFERON-INDUCED PROTEIN WITH TETRATRICOPEPTIDE REPEATS"/>
    <property type="match status" value="1"/>
</dbReference>
<dbReference type="AlphaFoldDB" id="A0A093G3N0"/>
<feature type="repeat" description="TPR" evidence="6">
    <location>
        <begin position="244"/>
        <end position="277"/>
    </location>
</feature>
<dbReference type="SMART" id="SM00028">
    <property type="entry name" value="TPR"/>
    <property type="match status" value="8"/>
</dbReference>
<name>A0A093G3N0_DRYPU</name>
<dbReference type="GO" id="GO:0005829">
    <property type="term" value="C:cytosol"/>
    <property type="evidence" value="ECO:0007669"/>
    <property type="project" value="TreeGrafter"/>
</dbReference>
<dbReference type="Gene3D" id="1.25.40.10">
    <property type="entry name" value="Tetratricopeptide repeat domain"/>
    <property type="match status" value="3"/>
</dbReference>
<dbReference type="Pfam" id="PF13374">
    <property type="entry name" value="TPR_10"/>
    <property type="match status" value="1"/>
</dbReference>
<feature type="repeat" description="TPR" evidence="6">
    <location>
        <begin position="329"/>
        <end position="362"/>
    </location>
</feature>
<feature type="non-terminal residue" evidence="7">
    <location>
        <position position="473"/>
    </location>
</feature>
<organism evidence="7 8">
    <name type="scientific">Dryobates pubescens</name>
    <name type="common">Downy woodpecker</name>
    <name type="synonym">Picoides pubescens</name>
    <dbReference type="NCBI Taxonomy" id="118200"/>
    <lineage>
        <taxon>Eukaryota</taxon>
        <taxon>Metazoa</taxon>
        <taxon>Chordata</taxon>
        <taxon>Craniata</taxon>
        <taxon>Vertebrata</taxon>
        <taxon>Euteleostomi</taxon>
        <taxon>Archelosauria</taxon>
        <taxon>Archosauria</taxon>
        <taxon>Dinosauria</taxon>
        <taxon>Saurischia</taxon>
        <taxon>Theropoda</taxon>
        <taxon>Coelurosauria</taxon>
        <taxon>Aves</taxon>
        <taxon>Neognathae</taxon>
        <taxon>Neoaves</taxon>
        <taxon>Telluraves</taxon>
        <taxon>Coraciimorphae</taxon>
        <taxon>Piciformes</taxon>
        <taxon>Picidae</taxon>
        <taxon>Dryobates</taxon>
    </lineage>
</organism>
<proteinExistence type="inferred from homology"/>
<dbReference type="PANTHER" id="PTHR10271:SF0">
    <property type="entry name" value="INTERFERON-INDUCED PROTEIN WITH TETRATRICOPEPTIDE REPEATS 5"/>
    <property type="match status" value="1"/>
</dbReference>
<dbReference type="InterPro" id="IPR019734">
    <property type="entry name" value="TPR_rpt"/>
</dbReference>
<dbReference type="Proteomes" id="UP000053875">
    <property type="component" value="Unassembled WGS sequence"/>
</dbReference>
<dbReference type="Pfam" id="PF13432">
    <property type="entry name" value="TPR_16"/>
    <property type="match status" value="1"/>
</dbReference>
<evidence type="ECO:0000256" key="1">
    <source>
        <dbReference type="ARBA" id="ARBA00022588"/>
    </source>
</evidence>
<evidence type="ECO:0000313" key="8">
    <source>
        <dbReference type="Proteomes" id="UP000053875"/>
    </source>
</evidence>
<keyword evidence="2" id="KW-0677">Repeat</keyword>
<sequence length="473" mass="55103">SAVSKNSLRSSLLQLECYFTWTLLKQDVELDELEERLGHQHEFFTKSRITICNLLSYISHLKGSNEKALAHLQKAEEEIKRCHPEEIGRRSIVTWGNYAWVYYHMERYEDAQRYVSKVENTCKELPSTPQLKAQFPEICAEEGWALMKFGKKYFGRAKVCFEDALQREPDNPEFNAGYAITVYRLECPFNSHGQALQLLQRAVELDPENTFIVVLLALKLQDMQRTEEGERYIKAALKQAPALPYPLRYAAKFYRRKGEVGKAVELLRKALAVTPNPAILHHQLAVCYRSELNQLREAVRYPPAEQVDKLIQLSISHFKAAIDKNPKFFFCHMDLAKMYVEAKRYEEAEEIFQKAFQINILSHSDKQLLHYLYASFKHFDTKEEPEAIEHYLEALKAQKSSLYFAKCRDALKRLLEQRIQRGSRDATDFGRLGFVYHLCGDTQEAIRRYKQALALHPDNEEYLSALCELRLSI</sequence>
<dbReference type="EMBL" id="KL214742">
    <property type="protein sequence ID" value="KFV61384.1"/>
    <property type="molecule type" value="Genomic_DNA"/>
</dbReference>
<reference evidence="7 8" key="1">
    <citation type="submission" date="2014-04" db="EMBL/GenBank/DDBJ databases">
        <title>Genome evolution of avian class.</title>
        <authorList>
            <person name="Zhang G."/>
            <person name="Li C."/>
        </authorList>
    </citation>
    <scope>NUCLEOTIDE SEQUENCE [LARGE SCALE GENOMIC DNA]</scope>
    <source>
        <strain evidence="7">BGI_N307</strain>
    </source>
</reference>
<comment type="similarity">
    <text evidence="5">Belongs to the IFIT family.</text>
</comment>
<evidence type="ECO:0000256" key="6">
    <source>
        <dbReference type="PROSITE-ProRule" id="PRU00339"/>
    </source>
</evidence>
<feature type="non-terminal residue" evidence="7">
    <location>
        <position position="1"/>
    </location>
</feature>
<dbReference type="GO" id="GO:0051607">
    <property type="term" value="P:defense response to virus"/>
    <property type="evidence" value="ECO:0007669"/>
    <property type="project" value="TreeGrafter"/>
</dbReference>
<dbReference type="PROSITE" id="PS50005">
    <property type="entry name" value="TPR"/>
    <property type="match status" value="3"/>
</dbReference>
<dbReference type="FunFam" id="1.25.40.10:FF:000036">
    <property type="entry name" value="interferon-induced protein with tetratricopeptide repeats 5"/>
    <property type="match status" value="1"/>
</dbReference>
<evidence type="ECO:0000256" key="4">
    <source>
        <dbReference type="ARBA" id="ARBA00022859"/>
    </source>
</evidence>
<keyword evidence="3 6" id="KW-0802">TPR repeat</keyword>
<evidence type="ECO:0000256" key="5">
    <source>
        <dbReference type="ARBA" id="ARBA00038336"/>
    </source>
</evidence>
<gene>
    <name evidence="7" type="ORF">N307_07666</name>
</gene>
<dbReference type="STRING" id="118200.A0A093G3N0"/>
<protein>
    <submittedName>
        <fullName evidence="7">Interferon-induced protein with tetratricopeptide repeats 5</fullName>
    </submittedName>
</protein>
<dbReference type="GO" id="GO:0045087">
    <property type="term" value="P:innate immune response"/>
    <property type="evidence" value="ECO:0007669"/>
    <property type="project" value="UniProtKB-KW"/>
</dbReference>
<dbReference type="InterPro" id="IPR011990">
    <property type="entry name" value="TPR-like_helical_dom_sf"/>
</dbReference>